<keyword evidence="2" id="KW-1185">Reference proteome</keyword>
<dbReference type="InterPro" id="IPR006597">
    <property type="entry name" value="Sel1-like"/>
</dbReference>
<evidence type="ECO:0000313" key="2">
    <source>
        <dbReference type="Proteomes" id="UP001166191"/>
    </source>
</evidence>
<gene>
    <name evidence="1" type="ORF">KNW02_20340</name>
</gene>
<comment type="caution">
    <text evidence="1">The sequence shown here is derived from an EMBL/GenBank/DDBJ whole genome shotgun (WGS) entry which is preliminary data.</text>
</comment>
<dbReference type="Gene3D" id="1.25.40.10">
    <property type="entry name" value="Tetratricopeptide repeat domain"/>
    <property type="match status" value="1"/>
</dbReference>
<reference evidence="1" key="1">
    <citation type="submission" date="2021-06" db="EMBL/GenBank/DDBJ databases">
        <title>Paracoccus bacterium XHP0099 sp. nov., isolated from the surface waters of the Yellow Sea.</title>
        <authorList>
            <person name="Xue H."/>
            <person name="Zhang D."/>
        </authorList>
    </citation>
    <scope>NUCLEOTIDE SEQUENCE</scope>
    <source>
        <strain evidence="1">XHP0099</strain>
    </source>
</reference>
<dbReference type="EMBL" id="JAHKNG010000098">
    <property type="protein sequence ID" value="MBU3032419.1"/>
    <property type="molecule type" value="Genomic_DNA"/>
</dbReference>
<dbReference type="InterPro" id="IPR011990">
    <property type="entry name" value="TPR-like_helical_dom_sf"/>
</dbReference>
<dbReference type="SUPFAM" id="SSF81901">
    <property type="entry name" value="HCP-like"/>
    <property type="match status" value="1"/>
</dbReference>
<dbReference type="Pfam" id="PF08238">
    <property type="entry name" value="Sel1"/>
    <property type="match status" value="4"/>
</dbReference>
<organism evidence="1 2">
    <name type="scientific">Paracoccus marinaquae</name>
    <dbReference type="NCBI Taxonomy" id="2841926"/>
    <lineage>
        <taxon>Bacteria</taxon>
        <taxon>Pseudomonadati</taxon>
        <taxon>Pseudomonadota</taxon>
        <taxon>Alphaproteobacteria</taxon>
        <taxon>Rhodobacterales</taxon>
        <taxon>Paracoccaceae</taxon>
        <taxon>Paracoccus</taxon>
    </lineage>
</organism>
<dbReference type="PANTHER" id="PTHR11102">
    <property type="entry name" value="SEL-1-LIKE PROTEIN"/>
    <property type="match status" value="1"/>
</dbReference>
<dbReference type="SMART" id="SM00671">
    <property type="entry name" value="SEL1"/>
    <property type="match status" value="2"/>
</dbReference>
<protein>
    <submittedName>
        <fullName evidence="1">Sel1 repeat family protein</fullName>
    </submittedName>
</protein>
<dbReference type="Proteomes" id="UP001166191">
    <property type="component" value="Unassembled WGS sequence"/>
</dbReference>
<name>A0ABS6APJ7_9RHOB</name>
<sequence>MVEGIGTEQNLGEAERFFRRSADAGYAVARAEWAILYKKNVFGRDPDPLRSSSVWLEEFENGNPVALYDVGLSHFWGTDGVERDMVKGIDLLERAAAADHNLAMAFLGKAYLYGNEVEKDEEKAFTWLSRAAQKGAAFYDLAYLHGQEEGKYADAEEAAIWLMADLMSRDSFYITLENKNLFSKEVVVNVQKFLAVNGFYDGPIEFPLSERAVSAIHRFEVDAYPPYFSTMVSKYRALKQKEREVIGAALDRAVDRWSADRRSQSAIEAEQIVINRPFEGEGKDEWLSYLTDIQRRHRYVTVDGFKYRDVAEINGDWVKILAVDPTTSTIYYARSGYQKLLANKSENLRHPDLPPPGDHSKSGPVIVLDRRYDQDDPQWNRWFQNLRLAFRSKGEKGLVVGEIAYLEGLLGDPEVLIVAHDDKRKQYYIIWRNDMFLYRVGADYMVTAAESRGRDAARGLSAIGLAICAMSGTCAE</sequence>
<accession>A0ABS6APJ7</accession>
<dbReference type="InterPro" id="IPR050767">
    <property type="entry name" value="Sel1_AlgK"/>
</dbReference>
<proteinExistence type="predicted"/>
<evidence type="ECO:0000313" key="1">
    <source>
        <dbReference type="EMBL" id="MBU3032419.1"/>
    </source>
</evidence>
<dbReference type="PANTHER" id="PTHR11102:SF160">
    <property type="entry name" value="ERAD-ASSOCIATED E3 UBIQUITIN-PROTEIN LIGASE COMPONENT HRD3"/>
    <property type="match status" value="1"/>
</dbReference>